<name>A0ABP0E418_9PEZI</name>
<dbReference type="Proteomes" id="UP001642501">
    <property type="component" value="Unassembled WGS sequence"/>
</dbReference>
<evidence type="ECO:0000256" key="4">
    <source>
        <dbReference type="ARBA" id="ARBA00022737"/>
    </source>
</evidence>
<evidence type="ECO:0000313" key="5">
    <source>
        <dbReference type="EMBL" id="CAK7275333.1"/>
    </source>
</evidence>
<comment type="similarity">
    <text evidence="1">Belongs to the protein prenyltransferase subunit alpha family.</text>
</comment>
<dbReference type="PANTHER" id="PTHR11129">
    <property type="entry name" value="PROTEIN FARNESYLTRANSFERASE ALPHA SUBUNIT/RAB GERANYLGERANYL TRANSFERASE ALPHA SUBUNIT"/>
    <property type="match status" value="1"/>
</dbReference>
<reference evidence="5 6" key="1">
    <citation type="submission" date="2024-01" db="EMBL/GenBank/DDBJ databases">
        <authorList>
            <person name="Allen C."/>
            <person name="Tagirdzhanova G."/>
        </authorList>
    </citation>
    <scope>NUCLEOTIDE SEQUENCE [LARGE SCALE GENOMIC DNA]</scope>
    <source>
        <strain evidence="5 6">CBS 573.63</strain>
    </source>
</reference>
<evidence type="ECO:0000256" key="2">
    <source>
        <dbReference type="ARBA" id="ARBA00022602"/>
    </source>
</evidence>
<dbReference type="EMBL" id="CAWUOM010000220">
    <property type="protein sequence ID" value="CAK7275333.1"/>
    <property type="molecule type" value="Genomic_DNA"/>
</dbReference>
<proteinExistence type="inferred from homology"/>
<dbReference type="Pfam" id="PF01239">
    <property type="entry name" value="PPTA"/>
    <property type="match status" value="1"/>
</dbReference>
<dbReference type="SUPFAM" id="SSF48439">
    <property type="entry name" value="Protein prenylyltransferase"/>
    <property type="match status" value="1"/>
</dbReference>
<protein>
    <recommendedName>
        <fullName evidence="7">Protein prenyltransferase</fullName>
    </recommendedName>
</protein>
<evidence type="ECO:0000256" key="3">
    <source>
        <dbReference type="ARBA" id="ARBA00022679"/>
    </source>
</evidence>
<evidence type="ECO:0000256" key="1">
    <source>
        <dbReference type="ARBA" id="ARBA00006734"/>
    </source>
</evidence>
<comment type="caution">
    <text evidence="5">The sequence shown here is derived from an EMBL/GenBank/DDBJ whole genome shotgun (WGS) entry which is preliminary data.</text>
</comment>
<dbReference type="Gene3D" id="1.25.40.120">
    <property type="entry name" value="Protein prenylyltransferase"/>
    <property type="match status" value="1"/>
</dbReference>
<keyword evidence="3" id="KW-0808">Transferase</keyword>
<evidence type="ECO:0008006" key="7">
    <source>
        <dbReference type="Google" id="ProtNLM"/>
    </source>
</evidence>
<organism evidence="5 6">
    <name type="scientific">Sporothrix epigloea</name>
    <dbReference type="NCBI Taxonomy" id="1892477"/>
    <lineage>
        <taxon>Eukaryota</taxon>
        <taxon>Fungi</taxon>
        <taxon>Dikarya</taxon>
        <taxon>Ascomycota</taxon>
        <taxon>Pezizomycotina</taxon>
        <taxon>Sordariomycetes</taxon>
        <taxon>Sordariomycetidae</taxon>
        <taxon>Ophiostomatales</taxon>
        <taxon>Ophiostomataceae</taxon>
        <taxon>Sporothrix</taxon>
    </lineage>
</organism>
<keyword evidence="6" id="KW-1185">Reference proteome</keyword>
<keyword evidence="2" id="KW-0637">Prenyltransferase</keyword>
<dbReference type="InterPro" id="IPR002088">
    <property type="entry name" value="Prenyl_trans_a"/>
</dbReference>
<accession>A0ABP0E418</accession>
<sequence>MSRAIDRDTAAAIQIGDPEGAFCAIADVLTKEPTLLSPLEFEFLGREYPPLPAGEYLLHDGNAVAIPKLALLQAFTVARKTLQNHRADTLESHCSDDSHNQSIWRATAVMLLFDPEHLTAANTRKRLIRASLLQEPVSSAAASEFSLLSRELHLVDSLLTSHLHRHTKSPTLWSHRRWLLHFLATSAVKKSREEGYTILLHGITKVVMVAAVRHPRNYYAWEHARWLVCWLQTNSQEKDKNVNLVVIARDWCYRNHTDTSGWSFLFFLLASLSLPPSAASLSPLYEETVAHVEQMAKSLRWTGEAVWVFLRTAVAYQRRIRGDNFEACRDFEEAVSALLATVDTISNDHRVLQRSQKWLAINAPERIPAST</sequence>
<gene>
    <name evidence="5" type="ORF">SEPCBS57363_006627</name>
</gene>
<keyword evidence="4" id="KW-0677">Repeat</keyword>
<dbReference type="PANTHER" id="PTHR11129:SF3">
    <property type="entry name" value="PROTEIN PRENYLTRANSFERASE ALPHA SUBUNIT REPEAT-CONTAINING PROTEIN 1"/>
    <property type="match status" value="1"/>
</dbReference>
<evidence type="ECO:0000313" key="6">
    <source>
        <dbReference type="Proteomes" id="UP001642501"/>
    </source>
</evidence>